<name>A0A8X6SQW6_TRICX</name>
<gene>
    <name evidence="1" type="ORF">TNCV_2047081</name>
</gene>
<dbReference type="AlphaFoldDB" id="A0A8X6SQW6"/>
<evidence type="ECO:0000313" key="1">
    <source>
        <dbReference type="EMBL" id="GFY18302.1"/>
    </source>
</evidence>
<keyword evidence="2" id="KW-1185">Reference proteome</keyword>
<evidence type="ECO:0000313" key="2">
    <source>
        <dbReference type="Proteomes" id="UP000887159"/>
    </source>
</evidence>
<organism evidence="1 2">
    <name type="scientific">Trichonephila clavipes</name>
    <name type="common">Golden silk orbweaver</name>
    <name type="synonym">Nephila clavipes</name>
    <dbReference type="NCBI Taxonomy" id="2585209"/>
    <lineage>
        <taxon>Eukaryota</taxon>
        <taxon>Metazoa</taxon>
        <taxon>Ecdysozoa</taxon>
        <taxon>Arthropoda</taxon>
        <taxon>Chelicerata</taxon>
        <taxon>Arachnida</taxon>
        <taxon>Araneae</taxon>
        <taxon>Araneomorphae</taxon>
        <taxon>Entelegynae</taxon>
        <taxon>Araneoidea</taxon>
        <taxon>Nephilidae</taxon>
        <taxon>Trichonephila</taxon>
    </lineage>
</organism>
<comment type="caution">
    <text evidence="1">The sequence shown here is derived from an EMBL/GenBank/DDBJ whole genome shotgun (WGS) entry which is preliminary data.</text>
</comment>
<sequence>MAVRKSLSSLLDGQRCAQLSVLPRVDGVACFRVTTGHDYLQAHLFKADSPLYSLCKSIPMTWGAST</sequence>
<dbReference type="EMBL" id="BMAU01021348">
    <property type="protein sequence ID" value="GFY18302.1"/>
    <property type="molecule type" value="Genomic_DNA"/>
</dbReference>
<reference evidence="1" key="1">
    <citation type="submission" date="2020-08" db="EMBL/GenBank/DDBJ databases">
        <title>Multicomponent nature underlies the extraordinary mechanical properties of spider dragline silk.</title>
        <authorList>
            <person name="Kono N."/>
            <person name="Nakamura H."/>
            <person name="Mori M."/>
            <person name="Yoshida Y."/>
            <person name="Ohtoshi R."/>
            <person name="Malay A.D."/>
            <person name="Moran D.A.P."/>
            <person name="Tomita M."/>
            <person name="Numata K."/>
            <person name="Arakawa K."/>
        </authorList>
    </citation>
    <scope>NUCLEOTIDE SEQUENCE</scope>
</reference>
<proteinExistence type="predicted"/>
<accession>A0A8X6SQW6</accession>
<protein>
    <submittedName>
        <fullName evidence="1">Uncharacterized protein</fullName>
    </submittedName>
</protein>
<dbReference type="Proteomes" id="UP000887159">
    <property type="component" value="Unassembled WGS sequence"/>
</dbReference>